<organism evidence="1 2">
    <name type="scientific">Segetibacter aerophilus</name>
    <dbReference type="NCBI Taxonomy" id="670293"/>
    <lineage>
        <taxon>Bacteria</taxon>
        <taxon>Pseudomonadati</taxon>
        <taxon>Bacteroidota</taxon>
        <taxon>Chitinophagia</taxon>
        <taxon>Chitinophagales</taxon>
        <taxon>Chitinophagaceae</taxon>
        <taxon>Segetibacter</taxon>
    </lineage>
</organism>
<reference evidence="1 2" key="1">
    <citation type="submission" date="2019-07" db="EMBL/GenBank/DDBJ databases">
        <title>Whole genome shotgun sequence of Segetibacter aerophilus NBRC 106135.</title>
        <authorList>
            <person name="Hosoyama A."/>
            <person name="Uohara A."/>
            <person name="Ohji S."/>
            <person name="Ichikawa N."/>
        </authorList>
    </citation>
    <scope>NUCLEOTIDE SEQUENCE [LARGE SCALE GENOMIC DNA]</scope>
    <source>
        <strain evidence="1 2">NBRC 106135</strain>
    </source>
</reference>
<accession>A0A512BCM7</accession>
<dbReference type="EMBL" id="BJYT01000007">
    <property type="protein sequence ID" value="GEO09645.1"/>
    <property type="molecule type" value="Genomic_DNA"/>
</dbReference>
<keyword evidence="2" id="KW-1185">Reference proteome</keyword>
<sequence>MELPIMEEFEKQRKMMQSSISKSNEINVAYFGGRNNKAAMRNTVQGSDTTRYERRSTAGQTKTFIMEVAKEI</sequence>
<proteinExistence type="predicted"/>
<evidence type="ECO:0000313" key="1">
    <source>
        <dbReference type="EMBL" id="GEO09645.1"/>
    </source>
</evidence>
<name>A0A512BCM7_9BACT</name>
<dbReference type="AlphaFoldDB" id="A0A512BCM7"/>
<protein>
    <submittedName>
        <fullName evidence="1">Uncharacterized protein</fullName>
    </submittedName>
</protein>
<comment type="caution">
    <text evidence="1">The sequence shown here is derived from an EMBL/GenBank/DDBJ whole genome shotgun (WGS) entry which is preliminary data.</text>
</comment>
<gene>
    <name evidence="1" type="ORF">SAE01_21410</name>
</gene>
<evidence type="ECO:0000313" key="2">
    <source>
        <dbReference type="Proteomes" id="UP000321513"/>
    </source>
</evidence>
<dbReference type="Proteomes" id="UP000321513">
    <property type="component" value="Unassembled WGS sequence"/>
</dbReference>